<keyword evidence="15" id="KW-1185">Reference proteome</keyword>
<dbReference type="HAMAP" id="MF_01987">
    <property type="entry name" value="Ribokinase"/>
    <property type="match status" value="1"/>
</dbReference>
<dbReference type="Gene3D" id="3.40.1190.20">
    <property type="match status" value="1"/>
</dbReference>
<evidence type="ECO:0000256" key="6">
    <source>
        <dbReference type="ARBA" id="ARBA00022741"/>
    </source>
</evidence>
<evidence type="ECO:0000256" key="2">
    <source>
        <dbReference type="ARBA" id="ARBA00012035"/>
    </source>
</evidence>
<feature type="binding site" evidence="12">
    <location>
        <begin position="226"/>
        <end position="231"/>
    </location>
    <ligand>
        <name>ATP</name>
        <dbReference type="ChEBI" id="CHEBI:30616"/>
    </ligand>
</feature>
<gene>
    <name evidence="12" type="primary">rbsK</name>
    <name evidence="14" type="ORF">H8695_09730</name>
</gene>
<feature type="binding site" evidence="12">
    <location>
        <position position="282"/>
    </location>
    <ligand>
        <name>ATP</name>
        <dbReference type="ChEBI" id="CHEBI:30616"/>
    </ligand>
</feature>
<keyword evidence="10 12" id="KW-0630">Potassium</keyword>
<dbReference type="GO" id="GO:0005737">
    <property type="term" value="C:cytoplasm"/>
    <property type="evidence" value="ECO:0007669"/>
    <property type="project" value="UniProtKB-SubCell"/>
</dbReference>
<dbReference type="InterPro" id="IPR002139">
    <property type="entry name" value="Ribo/fructo_kinase"/>
</dbReference>
<feature type="binding site" evidence="12">
    <location>
        <position position="252"/>
    </location>
    <ligand>
        <name>K(+)</name>
        <dbReference type="ChEBI" id="CHEBI:29103"/>
    </ligand>
</feature>
<evidence type="ECO:0000256" key="10">
    <source>
        <dbReference type="ARBA" id="ARBA00022958"/>
    </source>
</evidence>
<feature type="binding site" evidence="12">
    <location>
        <position position="258"/>
    </location>
    <ligand>
        <name>substrate</name>
    </ligand>
</feature>
<dbReference type="PROSITE" id="PS00583">
    <property type="entry name" value="PFKB_KINASES_1"/>
    <property type="match status" value="1"/>
</dbReference>
<dbReference type="GO" id="GO:0004747">
    <property type="term" value="F:ribokinase activity"/>
    <property type="evidence" value="ECO:0007669"/>
    <property type="project" value="UniProtKB-UniRule"/>
</dbReference>
<accession>A0A926DDI0</accession>
<dbReference type="PRINTS" id="PR00990">
    <property type="entry name" value="RIBOKINASE"/>
</dbReference>
<evidence type="ECO:0000259" key="13">
    <source>
        <dbReference type="Pfam" id="PF00294"/>
    </source>
</evidence>
<feature type="binding site" evidence="12">
    <location>
        <begin position="43"/>
        <end position="47"/>
    </location>
    <ligand>
        <name>substrate</name>
    </ligand>
</feature>
<keyword evidence="8 12" id="KW-0067">ATP-binding</keyword>
<feature type="binding site" evidence="12">
    <location>
        <position position="143"/>
    </location>
    <ligand>
        <name>substrate</name>
    </ligand>
</feature>
<comment type="activity regulation">
    <text evidence="12">Activated by a monovalent cation that binds near, but not in, the active site. The most likely occupant of the site in vivo is potassium. Ion binding induces a conformational change that may alter substrate affinity.</text>
</comment>
<dbReference type="Proteomes" id="UP000620366">
    <property type="component" value="Unassembled WGS sequence"/>
</dbReference>
<keyword evidence="9 12" id="KW-0460">Magnesium</keyword>
<comment type="function">
    <text evidence="12">Catalyzes the phosphorylation of ribose at O-5 in a reaction requiring ATP and magnesium. The resulting D-ribose-5-phosphate can then be used either for sythesis of nucleotides, histidine, and tryptophan, or as a component of the pentose phosphate pathway.</text>
</comment>
<sequence>MANPVQAVVFHSHGVGQYVRVSQFPRPGQTIRALSWDNDRDGGKGSNVAIALAKLGVSTAFFGKVGCDIWGDLGEQWMSEAGVDVSALLRSERLRTSTGVVMIDNEGANMIVTRNTSTDFTREEILTALGRFAGAKVFITGFEINVEAALFGAQTAHGMGMTTILNPSPIPERPLGELPYIDVLIVNEHEALELAGLAQDADCLARLEEISARLMERYRVGSVIMTLGRHGSFCRSPGGVWRHGAVEAPVVDTTGAGDGFLAAVAAKLIGGSSLPEACGFANAFSAYSVGVQGTFPSYPTLEQLTAFLEERTKVS</sequence>
<dbReference type="InterPro" id="IPR011611">
    <property type="entry name" value="PfkB_dom"/>
</dbReference>
<feature type="binding site" evidence="12">
    <location>
        <position position="293"/>
    </location>
    <ligand>
        <name>K(+)</name>
        <dbReference type="ChEBI" id="CHEBI:29103"/>
    </ligand>
</feature>
<dbReference type="InterPro" id="IPR029056">
    <property type="entry name" value="Ribokinase-like"/>
</dbReference>
<comment type="caution">
    <text evidence="14">The sequence shown here is derived from an EMBL/GenBank/DDBJ whole genome shotgun (WGS) entry which is preliminary data.</text>
</comment>
<dbReference type="AlphaFoldDB" id="A0A926DDI0"/>
<evidence type="ECO:0000256" key="1">
    <source>
        <dbReference type="ARBA" id="ARBA00005380"/>
    </source>
</evidence>
<dbReference type="PROSITE" id="PS00584">
    <property type="entry name" value="PFKB_KINASES_2"/>
    <property type="match status" value="1"/>
</dbReference>
<comment type="catalytic activity">
    <reaction evidence="12">
        <text>D-ribose + ATP = D-ribose 5-phosphate + ADP + H(+)</text>
        <dbReference type="Rhea" id="RHEA:13697"/>
        <dbReference type="ChEBI" id="CHEBI:15378"/>
        <dbReference type="ChEBI" id="CHEBI:30616"/>
        <dbReference type="ChEBI" id="CHEBI:47013"/>
        <dbReference type="ChEBI" id="CHEBI:78346"/>
        <dbReference type="ChEBI" id="CHEBI:456216"/>
        <dbReference type="EC" id="2.7.1.15"/>
    </reaction>
</comment>
<keyword evidence="6 12" id="KW-0547">Nucleotide-binding</keyword>
<evidence type="ECO:0000256" key="7">
    <source>
        <dbReference type="ARBA" id="ARBA00022777"/>
    </source>
</evidence>
<dbReference type="InterPro" id="IPR011877">
    <property type="entry name" value="Ribokinase"/>
</dbReference>
<dbReference type="Pfam" id="PF00294">
    <property type="entry name" value="PfkB"/>
    <property type="match status" value="1"/>
</dbReference>
<evidence type="ECO:0000313" key="14">
    <source>
        <dbReference type="EMBL" id="MBC8536965.1"/>
    </source>
</evidence>
<dbReference type="InterPro" id="IPR002173">
    <property type="entry name" value="Carboh/pur_kinase_PfkB_CS"/>
</dbReference>
<feature type="binding site" evidence="12">
    <location>
        <position position="254"/>
    </location>
    <ligand>
        <name>K(+)</name>
        <dbReference type="ChEBI" id="CHEBI:29103"/>
    </ligand>
</feature>
<evidence type="ECO:0000256" key="12">
    <source>
        <dbReference type="HAMAP-Rule" id="MF_01987"/>
    </source>
</evidence>
<keyword evidence="12" id="KW-0963">Cytoplasm</keyword>
<feature type="binding site" evidence="12">
    <location>
        <position position="297"/>
    </location>
    <ligand>
        <name>K(+)</name>
        <dbReference type="ChEBI" id="CHEBI:29103"/>
    </ligand>
</feature>
<dbReference type="CDD" id="cd01174">
    <property type="entry name" value="ribokinase"/>
    <property type="match status" value="1"/>
</dbReference>
<feature type="binding site" evidence="12">
    <location>
        <begin position="257"/>
        <end position="258"/>
    </location>
    <ligand>
        <name>ATP</name>
        <dbReference type="ChEBI" id="CHEBI:30616"/>
    </ligand>
</feature>
<comment type="caution">
    <text evidence="12">Lacks conserved residue(s) required for the propagation of feature annotation.</text>
</comment>
<evidence type="ECO:0000256" key="3">
    <source>
        <dbReference type="ARBA" id="ARBA00016943"/>
    </source>
</evidence>
<evidence type="ECO:0000256" key="5">
    <source>
        <dbReference type="ARBA" id="ARBA00022723"/>
    </source>
</evidence>
<comment type="subcellular location">
    <subcellularLocation>
        <location evidence="12">Cytoplasm</location>
    </subcellularLocation>
</comment>
<dbReference type="EC" id="2.7.1.15" evidence="2 12"/>
<comment type="cofactor">
    <cofactor evidence="12">
        <name>Mg(2+)</name>
        <dbReference type="ChEBI" id="CHEBI:18420"/>
    </cofactor>
    <text evidence="12">Requires a divalent cation, most likely magnesium in vivo, as an electrophilic catalyst to aid phosphoryl group transfer. It is the chelate of the metal and the nucleotide that is the actual substrate.</text>
</comment>
<feature type="active site" description="Proton acceptor" evidence="12">
    <location>
        <position position="258"/>
    </location>
</feature>
<dbReference type="GO" id="GO:0046872">
    <property type="term" value="F:metal ion binding"/>
    <property type="evidence" value="ECO:0007669"/>
    <property type="project" value="UniProtKB-KW"/>
</dbReference>
<keyword evidence="4 12" id="KW-0808">Transferase</keyword>
<dbReference type="PANTHER" id="PTHR10584:SF166">
    <property type="entry name" value="RIBOKINASE"/>
    <property type="match status" value="1"/>
</dbReference>
<comment type="similarity">
    <text evidence="1">Belongs to the carbohydrate kinase pfkB family.</text>
</comment>
<dbReference type="SUPFAM" id="SSF53613">
    <property type="entry name" value="Ribokinase-like"/>
    <property type="match status" value="1"/>
</dbReference>
<evidence type="ECO:0000256" key="11">
    <source>
        <dbReference type="ARBA" id="ARBA00023277"/>
    </source>
</evidence>
<feature type="binding site" evidence="12">
    <location>
        <position position="291"/>
    </location>
    <ligand>
        <name>K(+)</name>
        <dbReference type="ChEBI" id="CHEBI:29103"/>
    </ligand>
</feature>
<comment type="subunit">
    <text evidence="12">Homodimer.</text>
</comment>
<evidence type="ECO:0000256" key="4">
    <source>
        <dbReference type="ARBA" id="ARBA00022679"/>
    </source>
</evidence>
<dbReference type="GO" id="GO:0005524">
    <property type="term" value="F:ATP binding"/>
    <property type="evidence" value="ECO:0007669"/>
    <property type="project" value="UniProtKB-UniRule"/>
</dbReference>
<dbReference type="PANTHER" id="PTHR10584">
    <property type="entry name" value="SUGAR KINASE"/>
    <property type="match status" value="1"/>
</dbReference>
<dbReference type="GO" id="GO:0019303">
    <property type="term" value="P:D-ribose catabolic process"/>
    <property type="evidence" value="ECO:0007669"/>
    <property type="project" value="UniProtKB-UniRule"/>
</dbReference>
<dbReference type="RefSeq" id="WP_249301061.1">
    <property type="nucleotide sequence ID" value="NZ_JACRSP010000004.1"/>
</dbReference>
<comment type="similarity">
    <text evidence="12">Belongs to the carbohydrate kinase PfkB family. Ribokinase subfamily.</text>
</comment>
<organism evidence="14 15">
    <name type="scientific">Feifania hominis</name>
    <dbReference type="NCBI Taxonomy" id="2763660"/>
    <lineage>
        <taxon>Bacteria</taxon>
        <taxon>Bacillati</taxon>
        <taxon>Bacillota</taxon>
        <taxon>Clostridia</taxon>
        <taxon>Eubacteriales</taxon>
        <taxon>Feifaniaceae</taxon>
        <taxon>Feifania</taxon>
    </lineage>
</organism>
<evidence type="ECO:0000313" key="15">
    <source>
        <dbReference type="Proteomes" id="UP000620366"/>
    </source>
</evidence>
<evidence type="ECO:0000256" key="8">
    <source>
        <dbReference type="ARBA" id="ARBA00022840"/>
    </source>
</evidence>
<proteinExistence type="inferred from homology"/>
<feature type="binding site" evidence="12">
    <location>
        <position position="288"/>
    </location>
    <ligand>
        <name>K(+)</name>
        <dbReference type="ChEBI" id="CHEBI:29103"/>
    </ligand>
</feature>
<feature type="binding site" evidence="12">
    <location>
        <position position="187"/>
    </location>
    <ligand>
        <name>ATP</name>
        <dbReference type="ChEBI" id="CHEBI:30616"/>
    </ligand>
</feature>
<protein>
    <recommendedName>
        <fullName evidence="3 12">Ribokinase</fullName>
        <shortName evidence="12">RK</shortName>
        <ecNumber evidence="2 12">2.7.1.15</ecNumber>
    </recommendedName>
</protein>
<keyword evidence="7 12" id="KW-0418">Kinase</keyword>
<name>A0A926DDI0_9FIRM</name>
<feature type="domain" description="Carbohydrate kinase PfkB" evidence="13">
    <location>
        <begin position="42"/>
        <end position="300"/>
    </location>
</feature>
<evidence type="ECO:0000256" key="9">
    <source>
        <dbReference type="ARBA" id="ARBA00022842"/>
    </source>
</evidence>
<keyword evidence="5 12" id="KW-0479">Metal-binding</keyword>
<comment type="pathway">
    <text evidence="12">Carbohydrate metabolism; D-ribose degradation; D-ribose 5-phosphate from beta-D-ribopyranose: step 2/2.</text>
</comment>
<keyword evidence="11 12" id="KW-0119">Carbohydrate metabolism</keyword>
<reference evidence="14" key="1">
    <citation type="submission" date="2020-08" db="EMBL/GenBank/DDBJ databases">
        <title>Genome public.</title>
        <authorList>
            <person name="Liu C."/>
            <person name="Sun Q."/>
        </authorList>
    </citation>
    <scope>NUCLEOTIDE SEQUENCE</scope>
    <source>
        <strain evidence="14">BX7</strain>
    </source>
</reference>
<dbReference type="EMBL" id="JACRSP010000004">
    <property type="protein sequence ID" value="MBC8536965.1"/>
    <property type="molecule type" value="Genomic_DNA"/>
</dbReference>